<reference evidence="2" key="1">
    <citation type="submission" date="2016-05" db="EMBL/GenBank/DDBJ databases">
        <authorList>
            <person name="Baek K."/>
            <person name="Yang S.-J."/>
        </authorList>
    </citation>
    <scope>NUCLEOTIDE SEQUENCE [LARGE SCALE GENOMIC DNA]</scope>
    <source>
        <strain evidence="2">ST58-10</strain>
    </source>
</reference>
<dbReference type="Proteomes" id="UP000078070">
    <property type="component" value="Chromosome"/>
</dbReference>
<dbReference type="AlphaFoldDB" id="A0A1A9EXV3"/>
<accession>A0A1A9EXV3</accession>
<evidence type="ECO:0000313" key="2">
    <source>
        <dbReference type="Proteomes" id="UP000078070"/>
    </source>
</evidence>
<name>A0A1A9EXV3_9GAMM</name>
<reference evidence="1 2" key="2">
    <citation type="journal article" date="2018" name="Int. J. Syst. Evol. Microbiol.">
        <title>Marinobacterium aestuarii sp. nov., a benzene-degrading marine bacterium isolated from estuary sediment.</title>
        <authorList>
            <person name="Bae S.S."/>
            <person name="Jung J."/>
            <person name="Chung D."/>
            <person name="Baek K."/>
        </authorList>
    </citation>
    <scope>NUCLEOTIDE SEQUENCE [LARGE SCALE GENOMIC DNA]</scope>
    <source>
        <strain evidence="1 2">ST58-10</strain>
    </source>
</reference>
<gene>
    <name evidence="1" type="ORF">A8C75_09575</name>
</gene>
<sequence length="74" mass="8293">MTYYYYRKFGLARQPIATAVVEAIRTMSVSVQNFYSIRDMMESRIDVGIGNCPGNGVVEAFTVCPVQPLKEVIP</sequence>
<proteinExistence type="predicted"/>
<evidence type="ECO:0000313" key="1">
    <source>
        <dbReference type="EMBL" id="ANG62707.1"/>
    </source>
</evidence>
<keyword evidence="2" id="KW-1185">Reference proteome</keyword>
<protein>
    <submittedName>
        <fullName evidence="1">Uncharacterized protein</fullName>
    </submittedName>
</protein>
<dbReference type="EMBL" id="CP015839">
    <property type="protein sequence ID" value="ANG62707.1"/>
    <property type="molecule type" value="Genomic_DNA"/>
</dbReference>
<dbReference type="KEGG" id="mars:A8C75_09575"/>
<dbReference type="STRING" id="1821621.A8C75_09575"/>
<organism evidence="1 2">
    <name type="scientific">Marinobacterium aestuarii</name>
    <dbReference type="NCBI Taxonomy" id="1821621"/>
    <lineage>
        <taxon>Bacteria</taxon>
        <taxon>Pseudomonadati</taxon>
        <taxon>Pseudomonadota</taxon>
        <taxon>Gammaproteobacteria</taxon>
        <taxon>Oceanospirillales</taxon>
        <taxon>Oceanospirillaceae</taxon>
        <taxon>Marinobacterium</taxon>
    </lineage>
</organism>